<keyword evidence="3" id="KW-0862">Zinc</keyword>
<gene>
    <name evidence="6" type="ORF">J2S06_003024</name>
</gene>
<organism evidence="6 7">
    <name type="scientific">Aeribacillus alveayuensis</name>
    <dbReference type="NCBI Taxonomy" id="279215"/>
    <lineage>
        <taxon>Bacteria</taxon>
        <taxon>Bacillati</taxon>
        <taxon>Bacillota</taxon>
        <taxon>Bacilli</taxon>
        <taxon>Bacillales</taxon>
        <taxon>Bacillaceae</taxon>
        <taxon>Aeribacillus</taxon>
    </lineage>
</organism>
<dbReference type="EC" id="1.15.1.1" evidence="3"/>
<evidence type="ECO:0000256" key="3">
    <source>
        <dbReference type="RuleBase" id="RU000393"/>
    </source>
</evidence>
<comment type="caution">
    <text evidence="6">The sequence shown here is derived from an EMBL/GenBank/DDBJ whole genome shotgun (WGS) entry which is preliminary data.</text>
</comment>
<dbReference type="Proteomes" id="UP001225646">
    <property type="component" value="Unassembled WGS sequence"/>
</dbReference>
<reference evidence="6 7" key="1">
    <citation type="submission" date="2023-07" db="EMBL/GenBank/DDBJ databases">
        <title>Genomic Encyclopedia of Type Strains, Phase IV (KMG-IV): sequencing the most valuable type-strain genomes for metagenomic binning, comparative biology and taxonomic classification.</title>
        <authorList>
            <person name="Goeker M."/>
        </authorList>
    </citation>
    <scope>NUCLEOTIDE SEQUENCE [LARGE SCALE GENOMIC DNA]</scope>
    <source>
        <strain evidence="6 7">DSM 19092</strain>
    </source>
</reference>
<comment type="cofactor">
    <cofactor evidence="3">
        <name>Cu cation</name>
        <dbReference type="ChEBI" id="CHEBI:23378"/>
    </cofactor>
    <text evidence="3">Binds 1 copper ion per subunit.</text>
</comment>
<evidence type="ECO:0000256" key="1">
    <source>
        <dbReference type="ARBA" id="ARBA00010457"/>
    </source>
</evidence>
<evidence type="ECO:0000313" key="6">
    <source>
        <dbReference type="EMBL" id="MDQ0163896.1"/>
    </source>
</evidence>
<dbReference type="PANTHER" id="PTHR10003">
    <property type="entry name" value="SUPEROXIDE DISMUTASE CU-ZN -RELATED"/>
    <property type="match status" value="1"/>
</dbReference>
<dbReference type="PROSITE" id="PS00332">
    <property type="entry name" value="SOD_CU_ZN_2"/>
    <property type="match status" value="1"/>
</dbReference>
<dbReference type="Gene3D" id="2.60.40.200">
    <property type="entry name" value="Superoxide dismutase, copper/zinc binding domain"/>
    <property type="match status" value="1"/>
</dbReference>
<dbReference type="InterPro" id="IPR024134">
    <property type="entry name" value="SOD_Cu/Zn_/chaperone"/>
</dbReference>
<dbReference type="CDD" id="cd00305">
    <property type="entry name" value="Cu-Zn_Superoxide_Dismutase"/>
    <property type="match status" value="1"/>
</dbReference>
<feature type="compositionally biased region" description="Basic and acidic residues" evidence="4">
    <location>
        <begin position="172"/>
        <end position="191"/>
    </location>
</feature>
<comment type="catalytic activity">
    <reaction evidence="3">
        <text>2 superoxide + 2 H(+) = H2O2 + O2</text>
        <dbReference type="Rhea" id="RHEA:20696"/>
        <dbReference type="ChEBI" id="CHEBI:15378"/>
        <dbReference type="ChEBI" id="CHEBI:15379"/>
        <dbReference type="ChEBI" id="CHEBI:16240"/>
        <dbReference type="ChEBI" id="CHEBI:18421"/>
        <dbReference type="EC" id="1.15.1.1"/>
    </reaction>
</comment>
<dbReference type="InterPro" id="IPR018152">
    <property type="entry name" value="SOD_Cu/Zn_BS"/>
</dbReference>
<dbReference type="SUPFAM" id="SSF49329">
    <property type="entry name" value="Cu,Zn superoxide dismutase-like"/>
    <property type="match status" value="1"/>
</dbReference>
<accession>A0ABT9VSC8</accession>
<evidence type="ECO:0000256" key="2">
    <source>
        <dbReference type="ARBA" id="ARBA00024900"/>
    </source>
</evidence>
<sequence length="191" mass="20499">MRTYIIVLLAISILSGCVEDDMTKMSVELFNQDGDSLGTIELIEEADGLGLTILLEGLPPGEHGLHIHEKGVCKGPDFIRAGDHFNPDENKHGLLHPEGAHAGDLPNIIADEDGIVDAKLKAPKLTLKKGVKNSLLKQDGTAIIITENKDDGMTQPAGDSGERIACGEITEDEAKRQDKKEVPSEEKNASS</sequence>
<evidence type="ECO:0000256" key="4">
    <source>
        <dbReference type="SAM" id="MobiDB-lite"/>
    </source>
</evidence>
<keyword evidence="3 6" id="KW-0560">Oxidoreductase</keyword>
<dbReference type="InterPro" id="IPR001424">
    <property type="entry name" value="SOD_Cu_Zn_dom"/>
</dbReference>
<feature type="region of interest" description="Disordered" evidence="4">
    <location>
        <begin position="150"/>
        <end position="191"/>
    </location>
</feature>
<dbReference type="GO" id="GO:0004784">
    <property type="term" value="F:superoxide dismutase activity"/>
    <property type="evidence" value="ECO:0007669"/>
    <property type="project" value="UniProtKB-EC"/>
</dbReference>
<dbReference type="Pfam" id="PF00080">
    <property type="entry name" value="Sod_Cu"/>
    <property type="match status" value="1"/>
</dbReference>
<dbReference type="PROSITE" id="PS51257">
    <property type="entry name" value="PROKAR_LIPOPROTEIN"/>
    <property type="match status" value="1"/>
</dbReference>
<protein>
    <recommendedName>
        <fullName evidence="3">Superoxide dismutase [Cu-Zn]</fullName>
        <ecNumber evidence="3">1.15.1.1</ecNumber>
    </recommendedName>
</protein>
<proteinExistence type="inferred from homology"/>
<keyword evidence="7" id="KW-1185">Reference proteome</keyword>
<evidence type="ECO:0000313" key="7">
    <source>
        <dbReference type="Proteomes" id="UP001225646"/>
    </source>
</evidence>
<keyword evidence="3" id="KW-0479">Metal-binding</keyword>
<evidence type="ECO:0000259" key="5">
    <source>
        <dbReference type="Pfam" id="PF00080"/>
    </source>
</evidence>
<keyword evidence="3" id="KW-0186">Copper</keyword>
<dbReference type="EMBL" id="JAUSTR010000029">
    <property type="protein sequence ID" value="MDQ0163896.1"/>
    <property type="molecule type" value="Genomic_DNA"/>
</dbReference>
<comment type="similarity">
    <text evidence="1 3">Belongs to the Cu-Zn superoxide dismutase family.</text>
</comment>
<feature type="domain" description="Superoxide dismutase copper/zinc binding" evidence="5">
    <location>
        <begin position="38"/>
        <end position="169"/>
    </location>
</feature>
<name>A0ABT9VSC8_9BACI</name>
<comment type="function">
    <text evidence="2">Destroys radicals which are normally produced within the cells and which are toxic to biological systems. May play a role in favoring mycobacterial survival in phagocytes.</text>
</comment>
<dbReference type="InterPro" id="IPR036423">
    <property type="entry name" value="SOD-like_Cu/Zn_dom_sf"/>
</dbReference>
<comment type="cofactor">
    <cofactor evidence="3">
        <name>Zn(2+)</name>
        <dbReference type="ChEBI" id="CHEBI:29105"/>
    </cofactor>
    <text evidence="3">Binds 1 zinc ion per subunit.</text>
</comment>